<keyword evidence="3" id="KW-1185">Reference proteome</keyword>
<dbReference type="RefSeq" id="WP_208008821.1">
    <property type="nucleotide sequence ID" value="NZ_CP071796.1"/>
</dbReference>
<evidence type="ECO:0000313" key="2">
    <source>
        <dbReference type="EMBL" id="QTD45069.1"/>
    </source>
</evidence>
<dbReference type="KEGG" id="otd:J1M35_18900"/>
<feature type="region of interest" description="Disordered" evidence="1">
    <location>
        <begin position="266"/>
        <end position="285"/>
    </location>
</feature>
<reference evidence="2" key="1">
    <citation type="submission" date="2021-03" db="EMBL/GenBank/DDBJ databases">
        <title>Ottowia sp. 27C isolated from the cloaca of a Giant Asian pond turtle (Heosemys grandis).</title>
        <authorList>
            <person name="Spergser J."/>
            <person name="Busse H.-J."/>
        </authorList>
    </citation>
    <scope>NUCLEOTIDE SEQUENCE</scope>
    <source>
        <strain evidence="2">27C</strain>
    </source>
</reference>
<dbReference type="Proteomes" id="UP000663903">
    <property type="component" value="Chromosome"/>
</dbReference>
<evidence type="ECO:0000256" key="1">
    <source>
        <dbReference type="SAM" id="MobiDB-lite"/>
    </source>
</evidence>
<organism evidence="2 3">
    <name type="scientific">Ottowia testudinis</name>
    <dbReference type="NCBI Taxonomy" id="2816950"/>
    <lineage>
        <taxon>Bacteria</taxon>
        <taxon>Pseudomonadati</taxon>
        <taxon>Pseudomonadota</taxon>
        <taxon>Betaproteobacteria</taxon>
        <taxon>Burkholderiales</taxon>
        <taxon>Comamonadaceae</taxon>
        <taxon>Ottowia</taxon>
    </lineage>
</organism>
<gene>
    <name evidence="2" type="ORF">J1M35_18900</name>
</gene>
<name>A0A975CGD9_9BURK</name>
<accession>A0A975CGD9</accession>
<sequence length="285" mass="31100">MRRLKKTPLLLALALLLVWAAIALTRALPERQTASTVEVLPAEQTEGVTEVVLDAGPPEENWNPPIEVLFAPGPDVRIESPERDGAEDPRVQAVRKGTRLTLRRMAPPGQRSYRYTHWPKIILPLTVQRLQGYKLAVTVQEDQTLPSLAVQAHELNVQDGRLGSLDVASHAECRRPATSAGPCGQRTPDSGEVIIHARALERLRVESAGGLVALRSRTQMQHVHLASTPDTRLETRVNMLPRVQWTALDAAREADLRAPLQPCPFAQAPAAPASATASGGTCRRP</sequence>
<dbReference type="AlphaFoldDB" id="A0A975CGD9"/>
<evidence type="ECO:0000313" key="3">
    <source>
        <dbReference type="Proteomes" id="UP000663903"/>
    </source>
</evidence>
<protein>
    <submittedName>
        <fullName evidence="2">Uncharacterized protein</fullName>
    </submittedName>
</protein>
<dbReference type="EMBL" id="CP071796">
    <property type="protein sequence ID" value="QTD45069.1"/>
    <property type="molecule type" value="Genomic_DNA"/>
</dbReference>
<proteinExistence type="predicted"/>